<protein>
    <submittedName>
        <fullName evidence="2">Uncharacterized protein</fullName>
    </submittedName>
</protein>
<evidence type="ECO:0000256" key="1">
    <source>
        <dbReference type="SAM" id="Phobius"/>
    </source>
</evidence>
<accession>A0A6A5UGL1</accession>
<dbReference type="EMBL" id="ML976978">
    <property type="protein sequence ID" value="KAF1962902.1"/>
    <property type="molecule type" value="Genomic_DNA"/>
</dbReference>
<keyword evidence="1" id="KW-0472">Membrane</keyword>
<keyword evidence="3" id="KW-1185">Reference proteome</keyword>
<organism evidence="2 3">
    <name type="scientific">Byssothecium circinans</name>
    <dbReference type="NCBI Taxonomy" id="147558"/>
    <lineage>
        <taxon>Eukaryota</taxon>
        <taxon>Fungi</taxon>
        <taxon>Dikarya</taxon>
        <taxon>Ascomycota</taxon>
        <taxon>Pezizomycotina</taxon>
        <taxon>Dothideomycetes</taxon>
        <taxon>Pleosporomycetidae</taxon>
        <taxon>Pleosporales</taxon>
        <taxon>Massarineae</taxon>
        <taxon>Massarinaceae</taxon>
        <taxon>Byssothecium</taxon>
    </lineage>
</organism>
<dbReference type="Proteomes" id="UP000800035">
    <property type="component" value="Unassembled WGS sequence"/>
</dbReference>
<sequence>MFNLQLMCGEGNNLRYVCGTPKVFADGIAQIIFAHHPHSPSIHPDRFQQRNVQGYLQYHDAHHCLVRRLASILNSPSPIIHTRPRSTLTVSSSGMSKGIFNIMMLTTVLFVASPCGTSVIS</sequence>
<reference evidence="2" key="1">
    <citation type="journal article" date="2020" name="Stud. Mycol.">
        <title>101 Dothideomycetes genomes: a test case for predicting lifestyles and emergence of pathogens.</title>
        <authorList>
            <person name="Haridas S."/>
            <person name="Albert R."/>
            <person name="Binder M."/>
            <person name="Bloem J."/>
            <person name="Labutti K."/>
            <person name="Salamov A."/>
            <person name="Andreopoulos B."/>
            <person name="Baker S."/>
            <person name="Barry K."/>
            <person name="Bills G."/>
            <person name="Bluhm B."/>
            <person name="Cannon C."/>
            <person name="Castanera R."/>
            <person name="Culley D."/>
            <person name="Daum C."/>
            <person name="Ezra D."/>
            <person name="Gonzalez J."/>
            <person name="Henrissat B."/>
            <person name="Kuo A."/>
            <person name="Liang C."/>
            <person name="Lipzen A."/>
            <person name="Lutzoni F."/>
            <person name="Magnuson J."/>
            <person name="Mondo S."/>
            <person name="Nolan M."/>
            <person name="Ohm R."/>
            <person name="Pangilinan J."/>
            <person name="Park H.-J."/>
            <person name="Ramirez L."/>
            <person name="Alfaro M."/>
            <person name="Sun H."/>
            <person name="Tritt A."/>
            <person name="Yoshinaga Y."/>
            <person name="Zwiers L.-H."/>
            <person name="Turgeon B."/>
            <person name="Goodwin S."/>
            <person name="Spatafora J."/>
            <person name="Crous P."/>
            <person name="Grigoriev I."/>
        </authorList>
    </citation>
    <scope>NUCLEOTIDE SEQUENCE</scope>
    <source>
        <strain evidence="2">CBS 675.92</strain>
    </source>
</reference>
<feature type="transmembrane region" description="Helical" evidence="1">
    <location>
        <begin position="99"/>
        <end position="120"/>
    </location>
</feature>
<name>A0A6A5UGL1_9PLEO</name>
<keyword evidence="1" id="KW-1133">Transmembrane helix</keyword>
<evidence type="ECO:0000313" key="2">
    <source>
        <dbReference type="EMBL" id="KAF1962902.1"/>
    </source>
</evidence>
<evidence type="ECO:0000313" key="3">
    <source>
        <dbReference type="Proteomes" id="UP000800035"/>
    </source>
</evidence>
<proteinExistence type="predicted"/>
<gene>
    <name evidence="2" type="ORF">CC80DRAFT_99799</name>
</gene>
<keyword evidence="1" id="KW-0812">Transmembrane</keyword>
<dbReference type="AlphaFoldDB" id="A0A6A5UGL1"/>